<keyword evidence="2" id="KW-0812">Transmembrane</keyword>
<dbReference type="AlphaFoldDB" id="A0AA48L8L1"/>
<dbReference type="SMART" id="SM00014">
    <property type="entry name" value="acidPPc"/>
    <property type="match status" value="1"/>
</dbReference>
<sequence length="183" mass="20205">MHRPSDYPSTLLWLLDETHVTVTAATALAILWTQSAHCAYFAAGALGSTVVTRIIKRAIQQPRPPPPPPSTKPAPVRPKRTYGMPSTHSTALGFYFAYMWPLLPLISSTMWGERAAVTTITVLTLWSRVELGYHTVPQVVVGTTVGVICAAAWKVLWESNPAIEMQLQSLMDTVRDRALSLFF</sequence>
<protein>
    <recommendedName>
        <fullName evidence="3">Phosphatidic acid phosphatase type 2/haloperoxidase domain-containing protein</fullName>
    </recommendedName>
</protein>
<evidence type="ECO:0000256" key="1">
    <source>
        <dbReference type="SAM" id="MobiDB-lite"/>
    </source>
</evidence>
<evidence type="ECO:0000313" key="5">
    <source>
        <dbReference type="Proteomes" id="UP001233271"/>
    </source>
</evidence>
<name>A0AA48L8L1_9TREE</name>
<feature type="transmembrane region" description="Helical" evidence="2">
    <location>
        <begin position="92"/>
        <end position="111"/>
    </location>
</feature>
<dbReference type="PANTHER" id="PTHR14969">
    <property type="entry name" value="SPHINGOSINE-1-PHOSPHATE PHOSPHOHYDROLASE"/>
    <property type="match status" value="1"/>
</dbReference>
<gene>
    <name evidence="4" type="ORF">CcaverHIS019_0603810</name>
</gene>
<feature type="compositionally biased region" description="Pro residues" evidence="1">
    <location>
        <begin position="62"/>
        <end position="76"/>
    </location>
</feature>
<evidence type="ECO:0000256" key="2">
    <source>
        <dbReference type="SAM" id="Phobius"/>
    </source>
</evidence>
<reference evidence="4" key="1">
    <citation type="journal article" date="2023" name="BMC Genomics">
        <title>Chromosome-level genome assemblies of Cutaneotrichosporon spp. (Trichosporonales, Basidiomycota) reveal imbalanced evolution between nucleotide sequences and chromosome synteny.</title>
        <authorList>
            <person name="Kobayashi Y."/>
            <person name="Kayamori A."/>
            <person name="Aoki K."/>
            <person name="Shiwa Y."/>
            <person name="Matsutani M."/>
            <person name="Fujita N."/>
            <person name="Sugita T."/>
            <person name="Iwasaki W."/>
            <person name="Tanaka N."/>
            <person name="Takashima M."/>
        </authorList>
    </citation>
    <scope>NUCLEOTIDE SEQUENCE</scope>
    <source>
        <strain evidence="4">HIS019</strain>
    </source>
</reference>
<dbReference type="InterPro" id="IPR000326">
    <property type="entry name" value="PAP2/HPO"/>
</dbReference>
<keyword evidence="2" id="KW-1133">Transmembrane helix</keyword>
<evidence type="ECO:0000259" key="3">
    <source>
        <dbReference type="SMART" id="SM00014"/>
    </source>
</evidence>
<evidence type="ECO:0000313" key="4">
    <source>
        <dbReference type="EMBL" id="BEI93922.1"/>
    </source>
</evidence>
<dbReference type="GO" id="GO:0042392">
    <property type="term" value="F:sphingosine-1-phosphate phosphatase activity"/>
    <property type="evidence" value="ECO:0007669"/>
    <property type="project" value="TreeGrafter"/>
</dbReference>
<accession>A0AA48L8L1</accession>
<dbReference type="EMBL" id="AP028217">
    <property type="protein sequence ID" value="BEI93922.1"/>
    <property type="molecule type" value="Genomic_DNA"/>
</dbReference>
<dbReference type="RefSeq" id="XP_060459187.1">
    <property type="nucleotide sequence ID" value="XM_060602832.1"/>
</dbReference>
<keyword evidence="2" id="KW-0472">Membrane</keyword>
<feature type="domain" description="Phosphatidic acid phosphatase type 2/haloperoxidase" evidence="3">
    <location>
        <begin position="36"/>
        <end position="154"/>
    </location>
</feature>
<proteinExistence type="predicted"/>
<dbReference type="Pfam" id="PF01569">
    <property type="entry name" value="PAP2"/>
    <property type="match status" value="1"/>
</dbReference>
<keyword evidence="5" id="KW-1185">Reference proteome</keyword>
<organism evidence="4 5">
    <name type="scientific">Cutaneotrichosporon cavernicola</name>
    <dbReference type="NCBI Taxonomy" id="279322"/>
    <lineage>
        <taxon>Eukaryota</taxon>
        <taxon>Fungi</taxon>
        <taxon>Dikarya</taxon>
        <taxon>Basidiomycota</taxon>
        <taxon>Agaricomycotina</taxon>
        <taxon>Tremellomycetes</taxon>
        <taxon>Trichosporonales</taxon>
        <taxon>Trichosporonaceae</taxon>
        <taxon>Cutaneotrichosporon</taxon>
    </lineage>
</organism>
<dbReference type="InterPro" id="IPR036938">
    <property type="entry name" value="PAP2/HPO_sf"/>
</dbReference>
<feature type="transmembrane region" description="Helical" evidence="2">
    <location>
        <begin position="39"/>
        <end position="55"/>
    </location>
</feature>
<feature type="transmembrane region" description="Helical" evidence="2">
    <location>
        <begin position="131"/>
        <end position="156"/>
    </location>
</feature>
<feature type="region of interest" description="Disordered" evidence="1">
    <location>
        <begin position="58"/>
        <end position="82"/>
    </location>
</feature>
<dbReference type="KEGG" id="ccac:CcaHIS019_0603810"/>
<dbReference type="Gene3D" id="1.20.144.10">
    <property type="entry name" value="Phosphatidic acid phosphatase type 2/haloperoxidase"/>
    <property type="match status" value="1"/>
</dbReference>
<dbReference type="GeneID" id="85497792"/>
<dbReference type="Proteomes" id="UP001233271">
    <property type="component" value="Chromosome 6"/>
</dbReference>
<dbReference type="PANTHER" id="PTHR14969:SF13">
    <property type="entry name" value="AT30094P"/>
    <property type="match status" value="1"/>
</dbReference>
<dbReference type="SUPFAM" id="SSF48317">
    <property type="entry name" value="Acid phosphatase/Vanadium-dependent haloperoxidase"/>
    <property type="match status" value="1"/>
</dbReference>